<accession>A0A1B1S9E8</accession>
<name>A0A1B1S9E8_9BACT</name>
<accession>A0A1Z2XJA9</accession>
<protein>
    <recommendedName>
        <fullName evidence="3">YtxH domain-containing protein</fullName>
    </recommendedName>
</protein>
<evidence type="ECO:0008006" key="3">
    <source>
        <dbReference type="Google" id="ProtNLM"/>
    </source>
</evidence>
<dbReference type="RefSeq" id="WP_068960738.1">
    <property type="nucleotide sequence ID" value="NZ_CAQMHQ010000047.1"/>
</dbReference>
<proteinExistence type="predicted"/>
<evidence type="ECO:0000313" key="2">
    <source>
        <dbReference type="Proteomes" id="UP000186351"/>
    </source>
</evidence>
<organism evidence="1 2">
    <name type="scientific">Muribaculum intestinale</name>
    <dbReference type="NCBI Taxonomy" id="1796646"/>
    <lineage>
        <taxon>Bacteria</taxon>
        <taxon>Pseudomonadati</taxon>
        <taxon>Bacteroidota</taxon>
        <taxon>Bacteroidia</taxon>
        <taxon>Bacteroidales</taxon>
        <taxon>Muribaculaceae</taxon>
        <taxon>Muribaculum</taxon>
    </lineage>
</organism>
<keyword evidence="2" id="KW-1185">Reference proteome</keyword>
<sequence>MSMKSSGTTFIAGLILGALTGVVAERYTRTTSRGRQIRREVNRAILDLYGSAEQQLGRVKEFTREHVPAVGKKTEVAE</sequence>
<dbReference type="AlphaFoldDB" id="A0A1B1S9E8"/>
<gene>
    <name evidence="1" type="ORF">A4V02_06545</name>
</gene>
<dbReference type="EMBL" id="CP015402">
    <property type="protein sequence ID" value="ANU63411.1"/>
    <property type="molecule type" value="Genomic_DNA"/>
</dbReference>
<evidence type="ECO:0000313" key="1">
    <source>
        <dbReference type="EMBL" id="ANU63411.1"/>
    </source>
</evidence>
<reference evidence="2" key="1">
    <citation type="submission" date="2016-04" db="EMBL/GenBank/DDBJ databases">
        <title>Complete Genome Sequences of Twelve Strains of a Stable Defined Moderately Diverse Mouse Microbiota 2 (sDMDMm2).</title>
        <authorList>
            <person name="Uchimura Y."/>
            <person name="Wyss M."/>
            <person name="Brugiroux S."/>
            <person name="Limenitakis J.P."/>
            <person name="Stecher B."/>
            <person name="McCoy K.D."/>
            <person name="Macpherson A.J."/>
        </authorList>
    </citation>
    <scope>NUCLEOTIDE SEQUENCE [LARGE SCALE GENOMIC DNA]</scope>
    <source>
        <strain evidence="2">YL27</strain>
    </source>
</reference>
<dbReference type="Proteomes" id="UP000186351">
    <property type="component" value="Chromosome"/>
</dbReference>
<dbReference type="KEGG" id="pary:A4V02_06545"/>